<dbReference type="InterPro" id="IPR029063">
    <property type="entry name" value="SAM-dependent_MTases_sf"/>
</dbReference>
<keyword evidence="2" id="KW-1185">Reference proteome</keyword>
<dbReference type="AlphaFoldDB" id="A0A7M3MEW3"/>
<reference evidence="1 2" key="1">
    <citation type="submission" date="2018-06" db="EMBL/GenBank/DDBJ databases">
        <title>Complete genome of Desulfovibrio indonesiensis P37SLT.</title>
        <authorList>
            <person name="Crispim J.S."/>
            <person name="Vidigal P.M.P."/>
            <person name="Silva L.C.F."/>
            <person name="Laguardia C.N."/>
            <person name="Araujo L.C."/>
            <person name="Dias R.S."/>
            <person name="Sousa M.P."/>
            <person name="Paula S.O."/>
            <person name="Silva C."/>
        </authorList>
    </citation>
    <scope>NUCLEOTIDE SEQUENCE [LARGE SCALE GENOMIC DNA]</scope>
    <source>
        <strain evidence="1 2">P37SLT</strain>
    </source>
</reference>
<evidence type="ECO:0000313" key="2">
    <source>
        <dbReference type="Proteomes" id="UP000448292"/>
    </source>
</evidence>
<sequence>MTDHEINEASLHELLDAVRARFEVHFEPVSVDGQTFEILQISDMERYVDMLADQAGEGPLELPFWAKLWPASILLAYYTKRVDPKPGDRALEIGAGVGLAGLVAASKGFDTLISDIETDSLIFSRINILKNNLENMARVVRVDFGTEKDRDTLKDRFRLILGAEVLYIEDTYRALTKFIGRHLDTAPDAEAILSINYTRRAHGFFQRAEKEFSIQQQVMGFKASENAEDKDAERFLCALYRLTPRKISPGDAS</sequence>
<comment type="caution">
    <text evidence="1">The sequence shown here is derived from an EMBL/GenBank/DDBJ whole genome shotgun (WGS) entry which is preliminary data.</text>
</comment>
<dbReference type="PANTHER" id="PTHR14614">
    <property type="entry name" value="HEPATOCELLULAR CARCINOMA-ASSOCIATED ANTIGEN"/>
    <property type="match status" value="1"/>
</dbReference>
<dbReference type="Proteomes" id="UP000448292">
    <property type="component" value="Unassembled WGS sequence"/>
</dbReference>
<keyword evidence="1" id="KW-0489">Methyltransferase</keyword>
<evidence type="ECO:0000313" key="1">
    <source>
        <dbReference type="EMBL" id="TVM17436.1"/>
    </source>
</evidence>
<dbReference type="Pfam" id="PF10294">
    <property type="entry name" value="Methyltransf_16"/>
    <property type="match status" value="1"/>
</dbReference>
<dbReference type="SUPFAM" id="SSF53335">
    <property type="entry name" value="S-adenosyl-L-methionine-dependent methyltransferases"/>
    <property type="match status" value="1"/>
</dbReference>
<dbReference type="GO" id="GO:0008168">
    <property type="term" value="F:methyltransferase activity"/>
    <property type="evidence" value="ECO:0007669"/>
    <property type="project" value="UniProtKB-KW"/>
</dbReference>
<dbReference type="EMBL" id="QMIE01000007">
    <property type="protein sequence ID" value="TVM17436.1"/>
    <property type="molecule type" value="Genomic_DNA"/>
</dbReference>
<dbReference type="Gene3D" id="3.40.50.150">
    <property type="entry name" value="Vaccinia Virus protein VP39"/>
    <property type="match status" value="1"/>
</dbReference>
<protein>
    <submittedName>
        <fullName evidence="1">Methyltransferase</fullName>
    </submittedName>
</protein>
<proteinExistence type="predicted"/>
<organism evidence="1 2">
    <name type="scientific">Oceanidesulfovibrio indonesiensis</name>
    <dbReference type="NCBI Taxonomy" id="54767"/>
    <lineage>
        <taxon>Bacteria</taxon>
        <taxon>Pseudomonadati</taxon>
        <taxon>Thermodesulfobacteriota</taxon>
        <taxon>Desulfovibrionia</taxon>
        <taxon>Desulfovibrionales</taxon>
        <taxon>Desulfovibrionaceae</taxon>
        <taxon>Oceanidesulfovibrio</taxon>
    </lineage>
</organism>
<dbReference type="InterPro" id="IPR019410">
    <property type="entry name" value="Methyltransf_16"/>
</dbReference>
<accession>A0A7M3MEW3</accession>
<name>A0A7M3MEW3_9BACT</name>
<dbReference type="PANTHER" id="PTHR14614:SF132">
    <property type="entry name" value="PROTEIN-LYSINE METHYLTRANSFERASE C42C1.13"/>
    <property type="match status" value="1"/>
</dbReference>
<dbReference type="GO" id="GO:0032259">
    <property type="term" value="P:methylation"/>
    <property type="evidence" value="ECO:0007669"/>
    <property type="project" value="UniProtKB-KW"/>
</dbReference>
<keyword evidence="1" id="KW-0808">Transferase</keyword>
<gene>
    <name evidence="1" type="ORF">DPQ33_09510</name>
</gene>
<dbReference type="OrthoDB" id="5450760at2"/>